<gene>
    <name evidence="2" type="ORF">PLEPLA_LOCUS19004</name>
</gene>
<proteinExistence type="predicted"/>
<dbReference type="EMBL" id="CADEAL010001297">
    <property type="protein sequence ID" value="CAB1431008.1"/>
    <property type="molecule type" value="Genomic_DNA"/>
</dbReference>
<keyword evidence="3" id="KW-1185">Reference proteome</keyword>
<protein>
    <recommendedName>
        <fullName evidence="4">Secreted protein</fullName>
    </recommendedName>
</protein>
<dbReference type="AlphaFoldDB" id="A0A9N7UJ23"/>
<evidence type="ECO:0000256" key="1">
    <source>
        <dbReference type="SAM" id="SignalP"/>
    </source>
</evidence>
<dbReference type="Proteomes" id="UP001153269">
    <property type="component" value="Unassembled WGS sequence"/>
</dbReference>
<keyword evidence="1" id="KW-0732">Signal</keyword>
<organism evidence="2 3">
    <name type="scientific">Pleuronectes platessa</name>
    <name type="common">European plaice</name>
    <dbReference type="NCBI Taxonomy" id="8262"/>
    <lineage>
        <taxon>Eukaryota</taxon>
        <taxon>Metazoa</taxon>
        <taxon>Chordata</taxon>
        <taxon>Craniata</taxon>
        <taxon>Vertebrata</taxon>
        <taxon>Euteleostomi</taxon>
        <taxon>Actinopterygii</taxon>
        <taxon>Neopterygii</taxon>
        <taxon>Teleostei</taxon>
        <taxon>Neoteleostei</taxon>
        <taxon>Acanthomorphata</taxon>
        <taxon>Carangaria</taxon>
        <taxon>Pleuronectiformes</taxon>
        <taxon>Pleuronectoidei</taxon>
        <taxon>Pleuronectidae</taxon>
        <taxon>Pleuronectes</taxon>
    </lineage>
</organism>
<accession>A0A9N7UJ23</accession>
<dbReference type="GO" id="GO:0005975">
    <property type="term" value="P:carbohydrate metabolic process"/>
    <property type="evidence" value="ECO:0007669"/>
    <property type="project" value="TreeGrafter"/>
</dbReference>
<feature type="chain" id="PRO_5040264883" description="Secreted protein" evidence="1">
    <location>
        <begin position="19"/>
        <end position="140"/>
    </location>
</feature>
<evidence type="ECO:0000313" key="2">
    <source>
        <dbReference type="EMBL" id="CAB1431008.1"/>
    </source>
</evidence>
<name>A0A9N7UJ23_PLEPL</name>
<sequence length="140" mass="14824">MTCLPIVALTLCVVLTLSASVDSCGFCQDQALHLLSSLPPLSSVHQCDYVAHLPDGCLRFASYYGEHMVLQRSPERAVMWGYGPDGGHVTVSLSGPVNQKTSPVPVIEGVWQVTMNPVDAGGPYNVTAATEGSTATLTDF</sequence>
<evidence type="ECO:0000313" key="3">
    <source>
        <dbReference type="Proteomes" id="UP001153269"/>
    </source>
</evidence>
<comment type="caution">
    <text evidence="2">The sequence shown here is derived from an EMBL/GenBank/DDBJ whole genome shotgun (WGS) entry which is preliminary data.</text>
</comment>
<dbReference type="PANTHER" id="PTHR22901:SF0">
    <property type="entry name" value="SIALATE O-ACETYLESTERASE"/>
    <property type="match status" value="1"/>
</dbReference>
<dbReference type="InterPro" id="IPR039329">
    <property type="entry name" value="SIAE"/>
</dbReference>
<dbReference type="GO" id="GO:0001681">
    <property type="term" value="F:sialate O-acetylesterase activity"/>
    <property type="evidence" value="ECO:0007669"/>
    <property type="project" value="InterPro"/>
</dbReference>
<dbReference type="PANTHER" id="PTHR22901">
    <property type="entry name" value="SIALATE O-ACETYLESTERASE"/>
    <property type="match status" value="1"/>
</dbReference>
<feature type="signal peptide" evidence="1">
    <location>
        <begin position="1"/>
        <end position="18"/>
    </location>
</feature>
<reference evidence="2" key="1">
    <citation type="submission" date="2020-03" db="EMBL/GenBank/DDBJ databases">
        <authorList>
            <person name="Weist P."/>
        </authorList>
    </citation>
    <scope>NUCLEOTIDE SEQUENCE</scope>
</reference>
<evidence type="ECO:0008006" key="4">
    <source>
        <dbReference type="Google" id="ProtNLM"/>
    </source>
</evidence>